<feature type="region of interest" description="Disordered" evidence="1">
    <location>
        <begin position="738"/>
        <end position="854"/>
    </location>
</feature>
<accession>A0A8H5M7H0</accession>
<feature type="compositionally biased region" description="Polar residues" evidence="1">
    <location>
        <begin position="1"/>
        <end position="12"/>
    </location>
</feature>
<proteinExistence type="predicted"/>
<feature type="region of interest" description="Disordered" evidence="1">
    <location>
        <begin position="957"/>
        <end position="1003"/>
    </location>
</feature>
<feature type="compositionally biased region" description="Pro residues" evidence="1">
    <location>
        <begin position="384"/>
        <end position="398"/>
    </location>
</feature>
<feature type="compositionally biased region" description="Low complexity" evidence="1">
    <location>
        <begin position="363"/>
        <end position="383"/>
    </location>
</feature>
<feature type="compositionally biased region" description="Polar residues" evidence="1">
    <location>
        <begin position="462"/>
        <end position="498"/>
    </location>
</feature>
<protein>
    <submittedName>
        <fullName evidence="2">Uncharacterized protein</fullName>
    </submittedName>
</protein>
<feature type="region of interest" description="Disordered" evidence="1">
    <location>
        <begin position="69"/>
        <end position="165"/>
    </location>
</feature>
<feature type="compositionally biased region" description="Basic and acidic residues" evidence="1">
    <location>
        <begin position="843"/>
        <end position="854"/>
    </location>
</feature>
<feature type="region of interest" description="Disordered" evidence="1">
    <location>
        <begin position="362"/>
        <end position="714"/>
    </location>
</feature>
<feature type="compositionally biased region" description="Basic and acidic residues" evidence="1">
    <location>
        <begin position="991"/>
        <end position="1003"/>
    </location>
</feature>
<feature type="compositionally biased region" description="Polar residues" evidence="1">
    <location>
        <begin position="526"/>
        <end position="550"/>
    </location>
</feature>
<feature type="compositionally biased region" description="Polar residues" evidence="1">
    <location>
        <begin position="18"/>
        <end position="27"/>
    </location>
</feature>
<feature type="compositionally biased region" description="Low complexity" evidence="1">
    <location>
        <begin position="439"/>
        <end position="456"/>
    </location>
</feature>
<evidence type="ECO:0000256" key="1">
    <source>
        <dbReference type="SAM" id="MobiDB-lite"/>
    </source>
</evidence>
<feature type="compositionally biased region" description="Basic and acidic residues" evidence="1">
    <location>
        <begin position="969"/>
        <end position="978"/>
    </location>
</feature>
<sequence>MASRTSLSTQPNRAFPSSIPSARRTSTSAIPVASLVSASPSPQKFSPNSSTPTGIPAFRSLRSLLPFGPHKHATPVSSTVSPSPQTSRSPFAHFGSVRRSMNRERKASLDVELPPVISIGHPSRDETEDPTVRRSVSCSRLEKPLPPDGPQVLNDGTSNSFRDNDDTIVFSTRHAPVLRTPSPGPPISADLSTILEADTSGLSKHIPSSSDPSRSPSPDASTPSDYPKSSHGADTDTSIFDLSTTHVANQVLDAMMLEDSKAATQWLNAGKAVIIDEDHVGPGLDTSFNIDALDPDLASVLSPHRVPSQSTNIKNLTINLKPPPQARPIIDLSKLSPASPQFSLSPASSTPIITTALLPGTASPSSLGSLRSRLPRQQSSLPRLRPPMPPSPHSPHSPSPSIIVPSSSASDSTGQGDDDTARMGPPRQRHAPPSPLAGSAFATTATPTSPATAAFSKIAPKPNSSPSHSVLTAASTPNSFTSRRLPSQSHSRSINTLAPATPSSSTQEQSPSPSTSTTSMLKAPFTQIQTPSTTTQRPSLLRTHSSSGIDSGTPPSSLSPSLSPSRLGPRPSLESTRGSASFDRPRPSLTPAPPGFEYETPARPSQDTVHGAGKDGNGGGSGSGGSASFVLARARKRSMSVQERFGRRLLTAPGRRGFDGETERERGEEDGNSNGGSSEFGELRPSSSLSGRVGRRWDGAEGGGGSVGGRAPITEWLGPRTMKAFKAAGLMDFERDQQQYERSPGSVSGLSSGPGSGTMGRFASMRSTSEYNPRAPSRMAFSEAGGSSISRRGSGSGAGMGMPYGLMESPTFTTSSGSRDRDTPRSASTAPTSVSGSSFAFLGRDRERDRDREREELRELKDKHATETGALLGALSDSQRTARVLREENGELRDRLEHVEAENGALRRVVGDLTKEAGELRVQMQMLKTSTTTSSRLGAGTWSIPARRSGLSTAIHIDQDDSDGWGSPVKDDGERSQDEMGTATRRLSSRNGRDTEEESQRFHNDHLELPQTGPVLSSTPAMHKHRRRFSTTSSIFPVPPPNMTMLLHDNDHSDSVSLNGDLEFSPAAMPIRGGKGSVNGHTHNTSVASVMSISPTTANFSMTTGSPGSLFLRPEHEMHLGDMDSLDLGTRRDANFTMDDGDWSD</sequence>
<keyword evidence="3" id="KW-1185">Reference proteome</keyword>
<feature type="compositionally biased region" description="Polar residues" evidence="1">
    <location>
        <begin position="43"/>
        <end position="53"/>
    </location>
</feature>
<reference evidence="2 3" key="1">
    <citation type="journal article" date="2020" name="ISME J.">
        <title>Uncovering the hidden diversity of litter-decomposition mechanisms in mushroom-forming fungi.</title>
        <authorList>
            <person name="Floudas D."/>
            <person name="Bentzer J."/>
            <person name="Ahren D."/>
            <person name="Johansson T."/>
            <person name="Persson P."/>
            <person name="Tunlid A."/>
        </authorList>
    </citation>
    <scope>NUCLEOTIDE SEQUENCE [LARGE SCALE GENOMIC DNA]</scope>
    <source>
        <strain evidence="2 3">CBS 661.87</strain>
    </source>
</reference>
<feature type="compositionally biased region" description="Low complexity" evidence="1">
    <location>
        <begin position="207"/>
        <end position="227"/>
    </location>
</feature>
<name>A0A8H5M7H0_9AGAR</name>
<evidence type="ECO:0000313" key="3">
    <source>
        <dbReference type="Proteomes" id="UP000565441"/>
    </source>
</evidence>
<comment type="caution">
    <text evidence="2">The sequence shown here is derived from an EMBL/GenBank/DDBJ whole genome shotgun (WGS) entry which is preliminary data.</text>
</comment>
<dbReference type="EMBL" id="JAACJP010000006">
    <property type="protein sequence ID" value="KAF5383693.1"/>
    <property type="molecule type" value="Genomic_DNA"/>
</dbReference>
<feature type="compositionally biased region" description="Polar residues" evidence="1">
    <location>
        <begin position="825"/>
        <end position="838"/>
    </location>
</feature>
<dbReference type="AlphaFoldDB" id="A0A8H5M7H0"/>
<feature type="compositionally biased region" description="Low complexity" evidence="1">
    <location>
        <begin position="28"/>
        <end position="42"/>
    </location>
</feature>
<feature type="compositionally biased region" description="Low complexity" evidence="1">
    <location>
        <begin position="551"/>
        <end position="573"/>
    </location>
</feature>
<organism evidence="2 3">
    <name type="scientific">Tricholomella constricta</name>
    <dbReference type="NCBI Taxonomy" id="117010"/>
    <lineage>
        <taxon>Eukaryota</taxon>
        <taxon>Fungi</taxon>
        <taxon>Dikarya</taxon>
        <taxon>Basidiomycota</taxon>
        <taxon>Agaricomycotina</taxon>
        <taxon>Agaricomycetes</taxon>
        <taxon>Agaricomycetidae</taxon>
        <taxon>Agaricales</taxon>
        <taxon>Tricholomatineae</taxon>
        <taxon>Lyophyllaceae</taxon>
        <taxon>Tricholomella</taxon>
    </lineage>
</organism>
<gene>
    <name evidence="2" type="ORF">D9615_003625</name>
</gene>
<feature type="compositionally biased region" description="Basic and acidic residues" evidence="1">
    <location>
        <begin position="656"/>
        <end position="669"/>
    </location>
</feature>
<feature type="compositionally biased region" description="Gly residues" evidence="1">
    <location>
        <begin position="614"/>
        <end position="625"/>
    </location>
</feature>
<feature type="region of interest" description="Disordered" evidence="1">
    <location>
        <begin position="1"/>
        <end position="57"/>
    </location>
</feature>
<feature type="compositionally biased region" description="Low complexity" evidence="1">
    <location>
        <begin position="74"/>
        <end position="90"/>
    </location>
</feature>
<feature type="compositionally biased region" description="Low complexity" evidence="1">
    <location>
        <begin position="784"/>
        <end position="793"/>
    </location>
</feature>
<feature type="region of interest" description="Disordered" evidence="1">
    <location>
        <begin position="201"/>
        <end position="237"/>
    </location>
</feature>
<dbReference type="OrthoDB" id="3216045at2759"/>
<feature type="compositionally biased region" description="Low complexity" evidence="1">
    <location>
        <begin position="399"/>
        <end position="408"/>
    </location>
</feature>
<dbReference type="Proteomes" id="UP000565441">
    <property type="component" value="Unassembled WGS sequence"/>
</dbReference>
<feature type="compositionally biased region" description="Low complexity" evidence="1">
    <location>
        <begin position="501"/>
        <end position="519"/>
    </location>
</feature>
<evidence type="ECO:0000313" key="2">
    <source>
        <dbReference type="EMBL" id="KAF5383693.1"/>
    </source>
</evidence>